<dbReference type="PANTHER" id="PTHR30290:SF10">
    <property type="entry name" value="PERIPLASMIC OLIGOPEPTIDE-BINDING PROTEIN-RELATED"/>
    <property type="match status" value="1"/>
</dbReference>
<protein>
    <submittedName>
        <fullName evidence="6">Unannotated protein</fullName>
    </submittedName>
</protein>
<proteinExistence type="inferred from homology"/>
<dbReference type="PANTHER" id="PTHR30290">
    <property type="entry name" value="PERIPLASMIC BINDING COMPONENT OF ABC TRANSPORTER"/>
    <property type="match status" value="1"/>
</dbReference>
<dbReference type="Pfam" id="PF00496">
    <property type="entry name" value="SBP_bac_5"/>
    <property type="match status" value="1"/>
</dbReference>
<comment type="similarity">
    <text evidence="2">Belongs to the bacterial solute-binding protein 5 family.</text>
</comment>
<dbReference type="AlphaFoldDB" id="A0A6J6VZU1"/>
<evidence type="ECO:0000256" key="4">
    <source>
        <dbReference type="ARBA" id="ARBA00022729"/>
    </source>
</evidence>
<gene>
    <name evidence="6" type="ORF">UFOPK2958_00258</name>
</gene>
<dbReference type="EMBL" id="CAFAAB010000017">
    <property type="protein sequence ID" value="CAB4777004.1"/>
    <property type="molecule type" value="Genomic_DNA"/>
</dbReference>
<dbReference type="GO" id="GO:0030313">
    <property type="term" value="C:cell envelope"/>
    <property type="evidence" value="ECO:0007669"/>
    <property type="project" value="UniProtKB-SubCell"/>
</dbReference>
<evidence type="ECO:0000259" key="5">
    <source>
        <dbReference type="Pfam" id="PF00496"/>
    </source>
</evidence>
<feature type="domain" description="Solute-binding protein family 5" evidence="5">
    <location>
        <begin position="100"/>
        <end position="539"/>
    </location>
</feature>
<dbReference type="Gene3D" id="3.10.105.10">
    <property type="entry name" value="Dipeptide-binding Protein, Domain 3"/>
    <property type="match status" value="1"/>
</dbReference>
<organism evidence="6">
    <name type="scientific">freshwater metagenome</name>
    <dbReference type="NCBI Taxonomy" id="449393"/>
    <lineage>
        <taxon>unclassified sequences</taxon>
        <taxon>metagenomes</taxon>
        <taxon>ecological metagenomes</taxon>
    </lineage>
</organism>
<dbReference type="GO" id="GO:0015833">
    <property type="term" value="P:peptide transport"/>
    <property type="evidence" value="ECO:0007669"/>
    <property type="project" value="TreeGrafter"/>
</dbReference>
<evidence type="ECO:0000256" key="1">
    <source>
        <dbReference type="ARBA" id="ARBA00004196"/>
    </source>
</evidence>
<sequence>MKFSSRAKRFVTSAVAIASMSSGLALAGLTSAGAATTKLDVPLSPNDYPNYIWPFSSGAFFTVTNMNDFQSLMYRPLYWVGKGADTTIQPTLSTGALPVWASDSKSLTITMKGWKFSNGETVDARSVVFFINMYMAAPGGYAGYVPGMGIPDQISSATASGNVVTIHLTDAVNHNWFLYNFLTEITPMPRAWDRLSASAAAGSAGCGANLDTFTRTAARVVCGVNASTSLGRVASGVFKTLNDRSQDPSTFTSTDPFWSVVDGPWKLSSFDTSGAGNTPIVFVPNPAYSGPQKAQVNQLIMHPFASVDAEKTALATGQLDSGYVLPADVNTAPKPGVAGTMKWSALKGKFNVRTGGTWSFNYAYYNFDSATGGSALTKQLYIRQALQASIDQVSIIKSLYNGYGVPTYGPIPALPKNDFAGSNFKNPYPFSLTRAKKYLTDNGWTVPTTGTATCTKTGGCGAGIAKGTALTLHYEYYNGSPTAVKQMAAEKSLWAKIGINMILDGKSDPNTVADDCFSGSGTWQICQYGGWLYAPDYYPSGELLFYTDALSNPGYYSNAQMDAIIDATTTGNEALKTRYAAYAAAQVPYMYQPTGTGTGVVSTKVKGVLPVSPVGAYLPEYLHK</sequence>
<dbReference type="InterPro" id="IPR039424">
    <property type="entry name" value="SBP_5"/>
</dbReference>
<dbReference type="GO" id="GO:1904680">
    <property type="term" value="F:peptide transmembrane transporter activity"/>
    <property type="evidence" value="ECO:0007669"/>
    <property type="project" value="TreeGrafter"/>
</dbReference>
<evidence type="ECO:0000256" key="3">
    <source>
        <dbReference type="ARBA" id="ARBA00022448"/>
    </source>
</evidence>
<keyword evidence="4" id="KW-0732">Signal</keyword>
<accession>A0A6J6VZU1</accession>
<reference evidence="6" key="1">
    <citation type="submission" date="2020-05" db="EMBL/GenBank/DDBJ databases">
        <authorList>
            <person name="Chiriac C."/>
            <person name="Salcher M."/>
            <person name="Ghai R."/>
            <person name="Kavagutti S V."/>
        </authorList>
    </citation>
    <scope>NUCLEOTIDE SEQUENCE</scope>
</reference>
<name>A0A6J6VZU1_9ZZZZ</name>
<dbReference type="Gene3D" id="3.40.190.10">
    <property type="entry name" value="Periplasmic binding protein-like II"/>
    <property type="match status" value="1"/>
</dbReference>
<comment type="subcellular location">
    <subcellularLocation>
        <location evidence="1">Cell envelope</location>
    </subcellularLocation>
</comment>
<keyword evidence="3" id="KW-0813">Transport</keyword>
<dbReference type="InterPro" id="IPR000914">
    <property type="entry name" value="SBP_5_dom"/>
</dbReference>
<evidence type="ECO:0000256" key="2">
    <source>
        <dbReference type="ARBA" id="ARBA00005695"/>
    </source>
</evidence>
<dbReference type="SUPFAM" id="SSF53850">
    <property type="entry name" value="Periplasmic binding protein-like II"/>
    <property type="match status" value="1"/>
</dbReference>
<evidence type="ECO:0000313" key="6">
    <source>
        <dbReference type="EMBL" id="CAB4777004.1"/>
    </source>
</evidence>